<dbReference type="InterPro" id="IPR003790">
    <property type="entry name" value="GHL10"/>
</dbReference>
<evidence type="ECO:0000313" key="3">
    <source>
        <dbReference type="EMBL" id="QNK42482.1"/>
    </source>
</evidence>
<dbReference type="Pfam" id="PF02638">
    <property type="entry name" value="GHL10"/>
    <property type="match status" value="1"/>
</dbReference>
<keyword evidence="1" id="KW-0732">Signal</keyword>
<dbReference type="GO" id="GO:0016787">
    <property type="term" value="F:hydrolase activity"/>
    <property type="evidence" value="ECO:0007669"/>
    <property type="project" value="UniProtKB-KW"/>
</dbReference>
<reference evidence="3 4" key="1">
    <citation type="submission" date="2020-08" db="EMBL/GenBank/DDBJ databases">
        <title>The isolate Caproiciproducens sp. 7D4C2 produces n-caproate at mildly acidic conditions from hexoses: genome and rBOX comparison with related strains and chain-elongating bacteria.</title>
        <authorList>
            <person name="Esquivel-Elizondo S."/>
            <person name="Bagci C."/>
            <person name="Temovska M."/>
            <person name="Jeon B.S."/>
            <person name="Bessarab I."/>
            <person name="Williams R.B.H."/>
            <person name="Huson D.H."/>
            <person name="Angenent L.T."/>
        </authorList>
    </citation>
    <scope>NUCLEOTIDE SEQUENCE [LARGE SCALE GENOMIC DNA]</scope>
    <source>
        <strain evidence="3 4">7D4C2</strain>
    </source>
</reference>
<evidence type="ECO:0000259" key="2">
    <source>
        <dbReference type="Pfam" id="PF02638"/>
    </source>
</evidence>
<dbReference type="Gene3D" id="3.20.20.80">
    <property type="entry name" value="Glycosidases"/>
    <property type="match status" value="1"/>
</dbReference>
<dbReference type="PANTHER" id="PTHR43405">
    <property type="entry name" value="GLYCOSYL HYDROLASE DIGH"/>
    <property type="match status" value="1"/>
</dbReference>
<dbReference type="InterPro" id="IPR052177">
    <property type="entry name" value="Divisome_Glycosyl_Hydrolase"/>
</dbReference>
<dbReference type="Proteomes" id="UP000515909">
    <property type="component" value="Chromosome"/>
</dbReference>
<keyword evidence="3" id="KW-0378">Hydrolase</keyword>
<dbReference type="EMBL" id="CP060286">
    <property type="protein sequence ID" value="QNK42482.1"/>
    <property type="molecule type" value="Genomic_DNA"/>
</dbReference>
<dbReference type="SUPFAM" id="SSF51445">
    <property type="entry name" value="(Trans)glycosidases"/>
    <property type="match status" value="1"/>
</dbReference>
<organism evidence="3 4">
    <name type="scientific">Caproicibacter fermentans</name>
    <dbReference type="NCBI Taxonomy" id="2576756"/>
    <lineage>
        <taxon>Bacteria</taxon>
        <taxon>Bacillati</taxon>
        <taxon>Bacillota</taxon>
        <taxon>Clostridia</taxon>
        <taxon>Eubacteriales</taxon>
        <taxon>Acutalibacteraceae</taxon>
        <taxon>Caproicibacter</taxon>
    </lineage>
</organism>
<gene>
    <name evidence="3" type="ORF">HCR03_02165</name>
</gene>
<dbReference type="PANTHER" id="PTHR43405:SF1">
    <property type="entry name" value="GLYCOSYL HYDROLASE DIGH"/>
    <property type="match status" value="1"/>
</dbReference>
<protein>
    <submittedName>
        <fullName evidence="3">Family 10 glycosylhydrolase</fullName>
    </submittedName>
</protein>
<evidence type="ECO:0000256" key="1">
    <source>
        <dbReference type="ARBA" id="ARBA00022729"/>
    </source>
</evidence>
<feature type="domain" description="Glycosyl hydrolase-like 10" evidence="2">
    <location>
        <begin position="71"/>
        <end position="375"/>
    </location>
</feature>
<dbReference type="InterPro" id="IPR017853">
    <property type="entry name" value="GH"/>
</dbReference>
<dbReference type="AlphaFoldDB" id="A0A7G8TFU1"/>
<accession>A0A7G8TFU1</accession>
<name>A0A7G8TFU1_9FIRM</name>
<sequence>MKKMVIRLFNRHSMIVCVFLLAIVVAVTMAVNFNRSPNLKTSVAESPRPNEACATSSAAESVAQVTGNESEMRAVWVPYLSLNMSRDDDKSEQAFLNKFNTIINNAKKCGMNTLIVQVRPFADALYKSSYFPWSHVVGGTQGVNPGYDPLADMVKASHQAGLKIQAWVNPLRIQVSNTPSILAVGNVYNTWKKDNAKADWVVDFGDGKYFNPAYGGVRRFVADGVKEIAQNYDVDGIQFDDYFYPTQDAAFDRTAYSAYCESAKKTGTPMNLSDWRQANVSAMVSLVYQEIKSVKPSLPFGIAPQGNVQNDLAMGANVTEWCSATGYVDYICPQLYVNFENPVLPFDTAAKAWRQLVTNKKVKLYYGLAVYKAGSDADSGTWKTSSGILASQVEYGRETTCDGFMFYSCDYLVGGQTKQEVQNVVEALGRSP</sequence>
<evidence type="ECO:0000313" key="4">
    <source>
        <dbReference type="Proteomes" id="UP000515909"/>
    </source>
</evidence>
<proteinExistence type="predicted"/>
<dbReference type="KEGG" id="cfem:HCR03_02165"/>